<reference evidence="9 10" key="2">
    <citation type="submission" date="2024-05" db="EMBL/GenBank/DDBJ databases">
        <authorList>
            <person name="Chen Y."/>
            <person name="Shah S."/>
            <person name="Dougan E. K."/>
            <person name="Thang M."/>
            <person name="Chan C."/>
        </authorList>
    </citation>
    <scope>NUCLEOTIDE SEQUENCE [LARGE SCALE GENOMIC DNA]</scope>
</reference>
<dbReference type="PROSITE" id="PS50011">
    <property type="entry name" value="PROTEIN_KINASE_DOM"/>
    <property type="match status" value="1"/>
</dbReference>
<dbReference type="Gene3D" id="1.10.510.10">
    <property type="entry name" value="Transferase(Phosphotransferase) domain 1"/>
    <property type="match status" value="1"/>
</dbReference>
<dbReference type="InterPro" id="IPR051681">
    <property type="entry name" value="Ser/Thr_Kinases-Pseudokinases"/>
</dbReference>
<gene>
    <name evidence="8" type="ORF">C1SCF055_LOCUS29192</name>
</gene>
<feature type="domain" description="Protein kinase" evidence="7">
    <location>
        <begin position="1"/>
        <end position="141"/>
    </location>
</feature>
<evidence type="ECO:0000256" key="3">
    <source>
        <dbReference type="ARBA" id="ARBA00022777"/>
    </source>
</evidence>
<comment type="caution">
    <text evidence="8">The sequence shown here is derived from an EMBL/GenBank/DDBJ whole genome shotgun (WGS) entry which is preliminary data.</text>
</comment>
<dbReference type="GO" id="GO:0004674">
    <property type="term" value="F:protein serine/threonine kinase activity"/>
    <property type="evidence" value="ECO:0007669"/>
    <property type="project" value="TreeGrafter"/>
</dbReference>
<keyword evidence="10" id="KW-1185">Reference proteome</keyword>
<evidence type="ECO:0000313" key="9">
    <source>
        <dbReference type="EMBL" id="CAL4790631.1"/>
    </source>
</evidence>
<evidence type="ECO:0000256" key="6">
    <source>
        <dbReference type="SAM" id="Phobius"/>
    </source>
</evidence>
<evidence type="ECO:0000259" key="7">
    <source>
        <dbReference type="PROSITE" id="PS50011"/>
    </source>
</evidence>
<dbReference type="EMBL" id="CAMXCT020003245">
    <property type="protein sequence ID" value="CAL1156694.1"/>
    <property type="molecule type" value="Genomic_DNA"/>
</dbReference>
<reference evidence="8" key="1">
    <citation type="submission" date="2022-10" db="EMBL/GenBank/DDBJ databases">
        <authorList>
            <person name="Chen Y."/>
            <person name="Dougan E. K."/>
            <person name="Chan C."/>
            <person name="Rhodes N."/>
            <person name="Thang M."/>
        </authorList>
    </citation>
    <scope>NUCLEOTIDE SEQUENCE</scope>
</reference>
<dbReference type="OrthoDB" id="447139at2759"/>
<keyword evidence="2" id="KW-0547">Nucleotide-binding</keyword>
<name>A0A9P1D3T6_9DINO</name>
<dbReference type="PANTHER" id="PTHR44329:SF288">
    <property type="entry name" value="MITOGEN-ACTIVATED PROTEIN KINASE KINASE KINASE 20"/>
    <property type="match status" value="1"/>
</dbReference>
<dbReference type="SUPFAM" id="SSF56112">
    <property type="entry name" value="Protein kinase-like (PK-like)"/>
    <property type="match status" value="1"/>
</dbReference>
<evidence type="ECO:0000256" key="5">
    <source>
        <dbReference type="SAM" id="MobiDB-lite"/>
    </source>
</evidence>
<evidence type="ECO:0000256" key="4">
    <source>
        <dbReference type="ARBA" id="ARBA00022840"/>
    </source>
</evidence>
<feature type="region of interest" description="Disordered" evidence="5">
    <location>
        <begin position="1484"/>
        <end position="1511"/>
    </location>
</feature>
<dbReference type="GO" id="GO:0005524">
    <property type="term" value="F:ATP binding"/>
    <property type="evidence" value="ECO:0007669"/>
    <property type="project" value="UniProtKB-KW"/>
</dbReference>
<dbReference type="InterPro" id="IPR000719">
    <property type="entry name" value="Prot_kinase_dom"/>
</dbReference>
<sequence>KPLNLLLTKHLDIKVADLGISKVLEGRGDLSDRGYKMTGGVGSWRYMAPEVLRHQQYNEKVDIFAFALIMYFISSGQQPFSQWGDPEIILKEYLKGEEPRPNLSDCHVKVQGIIQAAWHVNWVQRPSAQDILGELMELERLELEALEASSNLPRCMCSAMDQQVILGAVSLSLGFVIGWQAKPAAKEEIAPCSCACHCGCKCEAALSGSLLLGFGIVLIVILGVGALLFLNRPLATVETEPNPAKGKKGVFGQTGKADSIRAQRGLPPLAGGRQGVAAPAPVPAAPVPAPPPSGVLGPAAGPVAAAAPAVGVADPYCWVTLESGAGRLKGDVVVVEPNPLPAGTQQLGDRAMLQDPAQPGHGIFLKRVLQSQSSTYKLDDFRVLPVQFDAQGVRRRDFHSAVPIMIEGSPAGGGLQLEGPATALNIAKGLRDQNLTPTTYHEFWIRTGEIPKGDRSVYEHECLSRIFEAMVTIDQLNPSGLQSAELVVHRMQVIREAHRISPTSPDYSSADIFMGWRYRKQTQGVDSSLAAYVAVELKSDAAIAKESRKAREEQQQRFFNLLAQEKGKGAAIEELLHHEVAYTGETCATTVRPYDRSLVSLPDCGSKLVPLDQVLDAAGREVVGDPHGRMLVSEAEWGEIVEKGETVMPYMDVTLQKCPELYHQFILDLYEKNLISFTSKPQGLVTPFFVAKKNGRLRFILDCRAVNRRFHPPPPLAMAAGSTWSSLDLPQGEILYTAQSDIRDYFYSLELPTSLQPLFCLPAIPHRLLQAWGVDERHFSEPDGQGWVFPHLVAVPMGWNWAMWLSQRAHQQIALEASGLGVDRVLVEGKPCPELASGKPVIIPYADNLNVTGINAELVQQTKDVVVKRLRELGFRVHEELDAHHTCQSLGFLIDGLNGTVSPIPERLDKICKAFMWLSRRPQVSGRSIERLLGHAVHICLLRRELLSIFRGLYDFAYSCYDRRAKLWPVAAKEARWAANLLKLCQADLKKTWSRQVTSSDASLSGIAVCKRDMEPAEQSIIGGIKEHWRYKSRIPVNPREAALSPLDPFSNPETVKPSEVQKQDPFELNEVFPEVPKKHLQKDLWHDVFAVHMTHPEHISLLEGRGVVAALRHKFRSSFEFNRKHLHFSDNLAVALLAARGRSNNFQMLRVSRRIAALLLATGSWLSVRWIPSEYNVADRASRQWEHLRDSHVASRGAVEKGKKEIHARCYNKLGLTKDQKISSRRAKMQTRVDPPRFWGQTMLEKVAVSQPVALDYQRRVKELKQYAKKQRLSLKGATNFDQACCKFVNHMFNQGFDLQDGSKTLAAIMDAFPAFSPKHMLSRTRRALQGWGKLEPQQTRPPVPWLLIQAISMELLKKNKKASAAAILLMFTAYLRPGEALDVQRRDLVPPLPGSKHYSLHLHPAERAQQSKVGLSDESILLDSPVLPWIGRWAADSSVRRYEAHARPQDFSASDEWSESAARCVEIAQAALARAASNHSIRSLSSVGARTPKTPVTPRTPKTPNNSFFAPTGAVAGYATTFAAAARTEESLPSLGPSEPNSPERHAHGSLRYHSDLPILLGQAVGNSESAQIFRCIIMYDNVNKTFKKHK</sequence>
<dbReference type="InterPro" id="IPR011009">
    <property type="entry name" value="Kinase-like_dom_sf"/>
</dbReference>
<dbReference type="Proteomes" id="UP001152797">
    <property type="component" value="Unassembled WGS sequence"/>
</dbReference>
<feature type="compositionally biased region" description="Low complexity" evidence="5">
    <location>
        <begin position="1492"/>
        <end position="1506"/>
    </location>
</feature>
<evidence type="ECO:0000256" key="2">
    <source>
        <dbReference type="ARBA" id="ARBA00022741"/>
    </source>
</evidence>
<organism evidence="8">
    <name type="scientific">Cladocopium goreaui</name>
    <dbReference type="NCBI Taxonomy" id="2562237"/>
    <lineage>
        <taxon>Eukaryota</taxon>
        <taxon>Sar</taxon>
        <taxon>Alveolata</taxon>
        <taxon>Dinophyceae</taxon>
        <taxon>Suessiales</taxon>
        <taxon>Symbiodiniaceae</taxon>
        <taxon>Cladocopium</taxon>
    </lineage>
</organism>
<evidence type="ECO:0000313" key="10">
    <source>
        <dbReference type="Proteomes" id="UP001152797"/>
    </source>
</evidence>
<dbReference type="EMBL" id="CAMXCT030003245">
    <property type="protein sequence ID" value="CAL4790631.1"/>
    <property type="molecule type" value="Genomic_DNA"/>
</dbReference>
<dbReference type="EMBL" id="CAMXCT010003245">
    <property type="protein sequence ID" value="CAI4003319.1"/>
    <property type="molecule type" value="Genomic_DNA"/>
</dbReference>
<protein>
    <submittedName>
        <fullName evidence="9">Probable serine/threonine-protein kinase DDB_G0267514</fullName>
    </submittedName>
</protein>
<proteinExistence type="predicted"/>
<keyword evidence="4" id="KW-0067">ATP-binding</keyword>
<keyword evidence="3 9" id="KW-0418">Kinase</keyword>
<keyword evidence="6" id="KW-1133">Transmembrane helix</keyword>
<dbReference type="SUPFAM" id="SSF56672">
    <property type="entry name" value="DNA/RNA polymerases"/>
    <property type="match status" value="1"/>
</dbReference>
<keyword evidence="1" id="KW-0808">Transferase</keyword>
<feature type="non-terminal residue" evidence="8">
    <location>
        <position position="1"/>
    </location>
</feature>
<dbReference type="Pfam" id="PF00069">
    <property type="entry name" value="Pkinase"/>
    <property type="match status" value="1"/>
</dbReference>
<evidence type="ECO:0000313" key="8">
    <source>
        <dbReference type="EMBL" id="CAI4003319.1"/>
    </source>
</evidence>
<dbReference type="InterPro" id="IPR043502">
    <property type="entry name" value="DNA/RNA_pol_sf"/>
</dbReference>
<feature type="transmembrane region" description="Helical" evidence="6">
    <location>
        <begin position="210"/>
        <end position="230"/>
    </location>
</feature>
<feature type="region of interest" description="Disordered" evidence="5">
    <location>
        <begin position="1531"/>
        <end position="1551"/>
    </location>
</feature>
<dbReference type="PANTHER" id="PTHR44329">
    <property type="entry name" value="SERINE/THREONINE-PROTEIN KINASE TNNI3K-RELATED"/>
    <property type="match status" value="1"/>
</dbReference>
<evidence type="ECO:0000256" key="1">
    <source>
        <dbReference type="ARBA" id="ARBA00022679"/>
    </source>
</evidence>
<keyword evidence="6" id="KW-0472">Membrane</keyword>
<keyword evidence="6" id="KW-0812">Transmembrane</keyword>
<accession>A0A9P1D3T6</accession>